<feature type="compositionally biased region" description="Basic and acidic residues" evidence="1">
    <location>
        <begin position="109"/>
        <end position="119"/>
    </location>
</feature>
<evidence type="ECO:0000313" key="3">
    <source>
        <dbReference type="Proteomes" id="UP001433268"/>
    </source>
</evidence>
<feature type="compositionally biased region" description="Polar residues" evidence="1">
    <location>
        <begin position="36"/>
        <end position="45"/>
    </location>
</feature>
<evidence type="ECO:0000256" key="1">
    <source>
        <dbReference type="SAM" id="MobiDB-lite"/>
    </source>
</evidence>
<proteinExistence type="predicted"/>
<feature type="compositionally biased region" description="Basic and acidic residues" evidence="1">
    <location>
        <begin position="8"/>
        <end position="23"/>
    </location>
</feature>
<organism evidence="2 3">
    <name type="scientific">Apiospora hydei</name>
    <dbReference type="NCBI Taxonomy" id="1337664"/>
    <lineage>
        <taxon>Eukaryota</taxon>
        <taxon>Fungi</taxon>
        <taxon>Dikarya</taxon>
        <taxon>Ascomycota</taxon>
        <taxon>Pezizomycotina</taxon>
        <taxon>Sordariomycetes</taxon>
        <taxon>Xylariomycetidae</taxon>
        <taxon>Amphisphaeriales</taxon>
        <taxon>Apiosporaceae</taxon>
        <taxon>Apiospora</taxon>
    </lineage>
</organism>
<feature type="region of interest" description="Disordered" evidence="1">
    <location>
        <begin position="94"/>
        <end position="126"/>
    </location>
</feature>
<feature type="region of interest" description="Disordered" evidence="1">
    <location>
        <begin position="1"/>
        <end position="48"/>
    </location>
</feature>
<sequence>MATTYQYRESRRESRRAGKERATSSRSSRRAPPTRQSNKPFNNNAVGVPRQREEYLMTGANPFIEAAGTSRDYLAPGPRAQYPRPMTVYTHSQLGAGSSASDSGYYGSRETEVPLERRRSTTQRSRKRASQALWACPVHSITSMAIGILEVFRAVGAVSIGTLGGPGDTRCGTPDVFPGDAKRPMEFGTANEYFGHICRGA</sequence>
<accession>A0ABR1V7U7</accession>
<protein>
    <submittedName>
        <fullName evidence="2">Uncharacterized protein</fullName>
    </submittedName>
</protein>
<dbReference type="EMBL" id="JAQQWN010000009">
    <property type="protein sequence ID" value="KAK8067269.1"/>
    <property type="molecule type" value="Genomic_DNA"/>
</dbReference>
<name>A0ABR1V7U7_9PEZI</name>
<dbReference type="RefSeq" id="XP_066664022.1">
    <property type="nucleotide sequence ID" value="XM_066818330.1"/>
</dbReference>
<dbReference type="GeneID" id="92051390"/>
<feature type="compositionally biased region" description="Low complexity" evidence="1">
    <location>
        <begin position="24"/>
        <end position="35"/>
    </location>
</feature>
<evidence type="ECO:0000313" key="2">
    <source>
        <dbReference type="EMBL" id="KAK8067269.1"/>
    </source>
</evidence>
<feature type="compositionally biased region" description="Low complexity" evidence="1">
    <location>
        <begin position="95"/>
        <end position="108"/>
    </location>
</feature>
<dbReference type="Proteomes" id="UP001433268">
    <property type="component" value="Unassembled WGS sequence"/>
</dbReference>
<reference evidence="2 3" key="1">
    <citation type="submission" date="2023-01" db="EMBL/GenBank/DDBJ databases">
        <title>Analysis of 21 Apiospora genomes using comparative genomics revels a genus with tremendous synthesis potential of carbohydrate active enzymes and secondary metabolites.</title>
        <authorList>
            <person name="Sorensen T."/>
        </authorList>
    </citation>
    <scope>NUCLEOTIDE SEQUENCE [LARGE SCALE GENOMIC DNA]</scope>
    <source>
        <strain evidence="2 3">CBS 114990</strain>
    </source>
</reference>
<gene>
    <name evidence="2" type="ORF">PG997_014016</name>
</gene>
<comment type="caution">
    <text evidence="2">The sequence shown here is derived from an EMBL/GenBank/DDBJ whole genome shotgun (WGS) entry which is preliminary data.</text>
</comment>
<keyword evidence="3" id="KW-1185">Reference proteome</keyword>